<dbReference type="EMBL" id="CP049332">
    <property type="protein sequence ID" value="QIH43475.1"/>
    <property type="molecule type" value="Genomic_DNA"/>
</dbReference>
<organism evidence="1 2">
    <name type="scientific">Vibrio ziniensis</name>
    <dbReference type="NCBI Taxonomy" id="2711221"/>
    <lineage>
        <taxon>Bacteria</taxon>
        <taxon>Pseudomonadati</taxon>
        <taxon>Pseudomonadota</taxon>
        <taxon>Gammaproteobacteria</taxon>
        <taxon>Vibrionales</taxon>
        <taxon>Vibrionaceae</taxon>
        <taxon>Vibrio</taxon>
    </lineage>
</organism>
<name>A0A6G7CN01_9VIBR</name>
<proteinExistence type="predicted"/>
<protein>
    <submittedName>
        <fullName evidence="1">Uncharacterized protein</fullName>
    </submittedName>
</protein>
<reference evidence="1 2" key="1">
    <citation type="submission" date="2020-02" db="EMBL/GenBank/DDBJ databases">
        <title>A complete genome of a marine bacterium Vibrio sp. ZWAL4003 isolated from the mangrove sediment with the ability to degrade polysaccharides.</title>
        <authorList>
            <person name="Wu J."/>
            <person name="Qu W."/>
            <person name="Zeng R."/>
        </authorList>
    </citation>
    <scope>NUCLEOTIDE SEQUENCE [LARGE SCALE GENOMIC DNA]</scope>
    <source>
        <strain evidence="1 2">ZWAL4003</strain>
    </source>
</reference>
<evidence type="ECO:0000313" key="1">
    <source>
        <dbReference type="EMBL" id="QIH43475.1"/>
    </source>
</evidence>
<accession>A0A6G7CN01</accession>
<sequence>MKTLTQESFEQLRKHLESLPKERITDYCREHGFHNVSPALLTEFEISSSIKAQGSLAV</sequence>
<dbReference type="Proteomes" id="UP000503003">
    <property type="component" value="Chromosome 2"/>
</dbReference>
<evidence type="ECO:0000313" key="2">
    <source>
        <dbReference type="Proteomes" id="UP000503003"/>
    </source>
</evidence>
<dbReference type="KEGG" id="vzi:G5S32_15875"/>
<gene>
    <name evidence="1" type="ORF">G5S32_15875</name>
</gene>
<dbReference type="AlphaFoldDB" id="A0A6G7CN01"/>
<keyword evidence="2" id="KW-1185">Reference proteome</keyword>
<dbReference type="RefSeq" id="WP_165313009.1">
    <property type="nucleotide sequence ID" value="NZ_CP049332.1"/>
</dbReference>